<keyword evidence="8" id="KW-1185">Reference proteome</keyword>
<dbReference type="InterPro" id="IPR009003">
    <property type="entry name" value="Peptidase_S1_PA"/>
</dbReference>
<proteinExistence type="inferred from homology"/>
<dbReference type="Proteomes" id="UP000355283">
    <property type="component" value="Unassembled WGS sequence"/>
</dbReference>
<keyword evidence="3" id="KW-0378">Hydrolase</keyword>
<comment type="similarity">
    <text evidence="1">Belongs to the peptidase S1C family.</text>
</comment>
<evidence type="ECO:0000259" key="6">
    <source>
        <dbReference type="SMART" id="SM00228"/>
    </source>
</evidence>
<dbReference type="AlphaFoldDB" id="A0A4D9CU75"/>
<dbReference type="InterPro" id="IPR051201">
    <property type="entry name" value="Chloro_Bact_Ser_Proteases"/>
</dbReference>
<dbReference type="Pfam" id="PF13365">
    <property type="entry name" value="Trypsin_2"/>
    <property type="match status" value="1"/>
</dbReference>
<evidence type="ECO:0000256" key="2">
    <source>
        <dbReference type="ARBA" id="ARBA00022670"/>
    </source>
</evidence>
<comment type="caution">
    <text evidence="7">The sequence shown here is derived from an EMBL/GenBank/DDBJ whole genome shotgun (WGS) entry which is preliminary data.</text>
</comment>
<dbReference type="InterPro" id="IPR001940">
    <property type="entry name" value="Peptidase_S1C"/>
</dbReference>
<dbReference type="PANTHER" id="PTHR43343">
    <property type="entry name" value="PEPTIDASE S12"/>
    <property type="match status" value="1"/>
</dbReference>
<gene>
    <name evidence="7" type="ORF">NSK_006473</name>
</gene>
<dbReference type="SMART" id="SM00228">
    <property type="entry name" value="PDZ"/>
    <property type="match status" value="1"/>
</dbReference>
<dbReference type="InterPro" id="IPR001478">
    <property type="entry name" value="PDZ"/>
</dbReference>
<sequence length="370" mass="38858">MPATVGYRDASLLPYELTMGETSRIGIFQEATPSVANINTFVEQRDAFSMNVMEVPAGTGSGFVWNDKGYIVTNYHVIRSAESAQVTLTDRDGHQSTYKALLRGFDPDKDVAVLRVEAPPASLRPIPVGSSSALKVGQAALAIGNPFGLDHTLTSGVISGLGREVRSPSGRPISNVIQTDAAINPGNSGGPLLDSAGRLVGMNTAIYSPSGASAGIGFAIPVDTLKFVVETIIKDGKVVRPLIGITYLESSQAKALGIDKGVLVLDVPRQSPGALAGMRGTTRSPLGLIQLGDIIVQINNDDINNEADLFKTLEKYRPGDKVKVVVRRVLTVNDGGGAGGKGEGLLNAETEKVILNVKLRGSDQAMAIGR</sequence>
<dbReference type="InterPro" id="IPR043504">
    <property type="entry name" value="Peptidase_S1_PA_chymotrypsin"/>
</dbReference>
<name>A0A4D9CU75_9STRA</name>
<dbReference type="GO" id="GO:0004252">
    <property type="term" value="F:serine-type endopeptidase activity"/>
    <property type="evidence" value="ECO:0007669"/>
    <property type="project" value="InterPro"/>
</dbReference>
<dbReference type="GO" id="GO:0006508">
    <property type="term" value="P:proteolysis"/>
    <property type="evidence" value="ECO:0007669"/>
    <property type="project" value="UniProtKB-KW"/>
</dbReference>
<dbReference type="SUPFAM" id="SSF50156">
    <property type="entry name" value="PDZ domain-like"/>
    <property type="match status" value="1"/>
</dbReference>
<dbReference type="PANTHER" id="PTHR43343:SF3">
    <property type="entry name" value="PROTEASE DO-LIKE 8, CHLOROPLASTIC"/>
    <property type="match status" value="1"/>
</dbReference>
<evidence type="ECO:0000256" key="3">
    <source>
        <dbReference type="ARBA" id="ARBA00022801"/>
    </source>
</evidence>
<dbReference type="OrthoDB" id="4217619at2759"/>
<dbReference type="PRINTS" id="PR00834">
    <property type="entry name" value="PROTEASES2C"/>
</dbReference>
<keyword evidence="5" id="KW-0843">Virulence</keyword>
<dbReference type="EMBL" id="SDOX01000119">
    <property type="protein sequence ID" value="TFJ82144.1"/>
    <property type="molecule type" value="Genomic_DNA"/>
</dbReference>
<feature type="domain" description="PDZ" evidence="6">
    <location>
        <begin position="241"/>
        <end position="330"/>
    </location>
</feature>
<reference evidence="7 8" key="1">
    <citation type="submission" date="2019-01" db="EMBL/GenBank/DDBJ databases">
        <title>Nuclear Genome Assembly of the Microalgal Biofuel strain Nannochloropsis salina CCMP1776.</title>
        <authorList>
            <person name="Hovde B."/>
        </authorList>
    </citation>
    <scope>NUCLEOTIDE SEQUENCE [LARGE SCALE GENOMIC DNA]</scope>
    <source>
        <strain evidence="7 8">CCMP1776</strain>
    </source>
</reference>
<evidence type="ECO:0000256" key="5">
    <source>
        <dbReference type="ARBA" id="ARBA00023026"/>
    </source>
</evidence>
<dbReference type="FunFam" id="2.40.10.10:FF:000001">
    <property type="entry name" value="Periplasmic serine protease DegS"/>
    <property type="match status" value="1"/>
</dbReference>
<dbReference type="Pfam" id="PF13180">
    <property type="entry name" value="PDZ_2"/>
    <property type="match status" value="1"/>
</dbReference>
<accession>A0A4D9CU75</accession>
<evidence type="ECO:0000256" key="1">
    <source>
        <dbReference type="ARBA" id="ARBA00010541"/>
    </source>
</evidence>
<evidence type="ECO:0000313" key="7">
    <source>
        <dbReference type="EMBL" id="TFJ82144.1"/>
    </source>
</evidence>
<keyword evidence="2" id="KW-0645">Protease</keyword>
<keyword evidence="4" id="KW-0720">Serine protease</keyword>
<dbReference type="Gene3D" id="2.40.10.10">
    <property type="entry name" value="Trypsin-like serine proteases"/>
    <property type="match status" value="2"/>
</dbReference>
<dbReference type="SUPFAM" id="SSF50494">
    <property type="entry name" value="Trypsin-like serine proteases"/>
    <property type="match status" value="1"/>
</dbReference>
<dbReference type="Gene3D" id="2.30.42.10">
    <property type="match status" value="1"/>
</dbReference>
<evidence type="ECO:0000256" key="4">
    <source>
        <dbReference type="ARBA" id="ARBA00022825"/>
    </source>
</evidence>
<protein>
    <recommendedName>
        <fullName evidence="6">PDZ domain-containing protein</fullName>
    </recommendedName>
</protein>
<dbReference type="InterPro" id="IPR036034">
    <property type="entry name" value="PDZ_sf"/>
</dbReference>
<evidence type="ECO:0000313" key="8">
    <source>
        <dbReference type="Proteomes" id="UP000355283"/>
    </source>
</evidence>
<organism evidence="7 8">
    <name type="scientific">Nannochloropsis salina CCMP1776</name>
    <dbReference type="NCBI Taxonomy" id="1027361"/>
    <lineage>
        <taxon>Eukaryota</taxon>
        <taxon>Sar</taxon>
        <taxon>Stramenopiles</taxon>
        <taxon>Ochrophyta</taxon>
        <taxon>Eustigmatophyceae</taxon>
        <taxon>Eustigmatales</taxon>
        <taxon>Monodopsidaceae</taxon>
        <taxon>Microchloropsis</taxon>
        <taxon>Microchloropsis salina</taxon>
    </lineage>
</organism>